<dbReference type="InterPro" id="IPR012334">
    <property type="entry name" value="Pectin_lyas_fold"/>
</dbReference>
<proteinExistence type="inferred from homology"/>
<evidence type="ECO:0000256" key="12">
    <source>
        <dbReference type="SAM" id="SignalP"/>
    </source>
</evidence>
<comment type="subcellular location">
    <subcellularLocation>
        <location evidence="3">Secreted</location>
    </subcellularLocation>
</comment>
<dbReference type="GO" id="GO:0005576">
    <property type="term" value="C:extracellular region"/>
    <property type="evidence" value="ECO:0007669"/>
    <property type="project" value="UniProtKB-SubCell"/>
</dbReference>
<comment type="catalytic activity">
    <reaction evidence="1">
        <text>Eliminative cleavage of (1-&gt;4)-alpha-D-galacturonan to give oligosaccharides with 4-deoxy-alpha-D-galact-4-enuronosyl groups at their non-reducing ends.</text>
        <dbReference type="EC" id="4.2.2.2"/>
    </reaction>
</comment>
<sequence>MLHFIAFYTIFTAFVLFQVGHCQFWPASVGKDVMIDATIVVNASQTFDCKLARYIPNPDTLGGGSEKERQKAVFELKDKASLKNCIIGAAAGTEGSADGVHCTGGGCDVTNVWFEDVGEDAITFYGLTSDSIKYTVTGGGAKKAADKVMQFNGKGTDTIKNFWVDTFTRFIRTCGNCENQYKRTIVISNLTALNGASGQFIAGINFNYGDSATLTQIKLGGSTAKKVNPCKRFVGILKGQGEAKSNGTDPDGKYCIYKTSDITYLS</sequence>
<feature type="signal peptide" evidence="12">
    <location>
        <begin position="1"/>
        <end position="22"/>
    </location>
</feature>
<evidence type="ECO:0000313" key="14">
    <source>
        <dbReference type="WBParaSite" id="jg22797"/>
    </source>
</evidence>
<keyword evidence="6" id="KW-0964">Secreted</keyword>
<evidence type="ECO:0000256" key="1">
    <source>
        <dbReference type="ARBA" id="ARBA00000695"/>
    </source>
</evidence>
<evidence type="ECO:0000256" key="10">
    <source>
        <dbReference type="ARBA" id="ARBA00025679"/>
    </source>
</evidence>
<dbReference type="GO" id="GO:0030570">
    <property type="term" value="F:pectate lyase activity"/>
    <property type="evidence" value="ECO:0007669"/>
    <property type="project" value="UniProtKB-EC"/>
</dbReference>
<keyword evidence="8" id="KW-0106">Calcium</keyword>
<dbReference type="Proteomes" id="UP000887574">
    <property type="component" value="Unplaced"/>
</dbReference>
<comment type="similarity">
    <text evidence="4">Belongs to the polysaccharide lyase 3 family.</text>
</comment>
<dbReference type="InterPro" id="IPR011050">
    <property type="entry name" value="Pectin_lyase_fold/virulence"/>
</dbReference>
<accession>A0A915DTY7</accession>
<evidence type="ECO:0000256" key="3">
    <source>
        <dbReference type="ARBA" id="ARBA00004613"/>
    </source>
</evidence>
<dbReference type="PANTHER" id="PTHR33407">
    <property type="entry name" value="PECTATE LYASE F-RELATED"/>
    <property type="match status" value="1"/>
</dbReference>
<evidence type="ECO:0000256" key="11">
    <source>
        <dbReference type="ARBA" id="ARBA00039895"/>
    </source>
</evidence>
<evidence type="ECO:0000256" key="6">
    <source>
        <dbReference type="ARBA" id="ARBA00022525"/>
    </source>
</evidence>
<comment type="function">
    <text evidence="10">Pectinolytic enzyme consist of four classes of enzymes: pectin lyase, polygalacturonase, pectin methylesterase and rhamnogalacturonase. Among pectinolytic enzymes, pectin lyase is the most important in depolymerization of pectin, since it cleaves internal glycosidic bonds of highly methylated pectins. Favors pectate, the anion, over pectin, the methyl ester.</text>
</comment>
<feature type="chain" id="PRO_5037631965" description="Probable pectate lyase F" evidence="12">
    <location>
        <begin position="23"/>
        <end position="266"/>
    </location>
</feature>
<dbReference type="GO" id="GO:0045490">
    <property type="term" value="P:pectin catabolic process"/>
    <property type="evidence" value="ECO:0007669"/>
    <property type="project" value="TreeGrafter"/>
</dbReference>
<reference evidence="14" key="1">
    <citation type="submission" date="2022-11" db="UniProtKB">
        <authorList>
            <consortium name="WormBaseParasite"/>
        </authorList>
    </citation>
    <scope>IDENTIFICATION</scope>
</reference>
<evidence type="ECO:0000256" key="7">
    <source>
        <dbReference type="ARBA" id="ARBA00022729"/>
    </source>
</evidence>
<dbReference type="EC" id="4.2.2.2" evidence="5"/>
<comment type="cofactor">
    <cofactor evidence="2">
        <name>Ca(2+)</name>
        <dbReference type="ChEBI" id="CHEBI:29108"/>
    </cofactor>
</comment>
<evidence type="ECO:0000256" key="8">
    <source>
        <dbReference type="ARBA" id="ARBA00022837"/>
    </source>
</evidence>
<name>A0A915DTY7_9BILA</name>
<protein>
    <recommendedName>
        <fullName evidence="11">Probable pectate lyase F</fullName>
        <ecNumber evidence="5">4.2.2.2</ecNumber>
    </recommendedName>
</protein>
<evidence type="ECO:0000256" key="9">
    <source>
        <dbReference type="ARBA" id="ARBA00023239"/>
    </source>
</evidence>
<dbReference type="AlphaFoldDB" id="A0A915DTY7"/>
<keyword evidence="13" id="KW-1185">Reference proteome</keyword>
<dbReference type="SUPFAM" id="SSF51126">
    <property type="entry name" value="Pectin lyase-like"/>
    <property type="match status" value="1"/>
</dbReference>
<evidence type="ECO:0000256" key="2">
    <source>
        <dbReference type="ARBA" id="ARBA00001913"/>
    </source>
</evidence>
<keyword evidence="7 12" id="KW-0732">Signal</keyword>
<evidence type="ECO:0000256" key="5">
    <source>
        <dbReference type="ARBA" id="ARBA00012272"/>
    </source>
</evidence>
<evidence type="ECO:0000313" key="13">
    <source>
        <dbReference type="Proteomes" id="UP000887574"/>
    </source>
</evidence>
<dbReference type="Pfam" id="PF03211">
    <property type="entry name" value="Pectate_lyase"/>
    <property type="match status" value="1"/>
</dbReference>
<dbReference type="InterPro" id="IPR004898">
    <property type="entry name" value="Pectate_lyase_PlyH/PlyE-like"/>
</dbReference>
<dbReference type="PANTHER" id="PTHR33407:SF9">
    <property type="entry name" value="PECTATE LYASE F-RELATED"/>
    <property type="match status" value="1"/>
</dbReference>
<dbReference type="WBParaSite" id="jg22797">
    <property type="protein sequence ID" value="jg22797"/>
    <property type="gene ID" value="jg22797"/>
</dbReference>
<evidence type="ECO:0000256" key="4">
    <source>
        <dbReference type="ARBA" id="ARBA00006463"/>
    </source>
</evidence>
<keyword evidence="9" id="KW-0456">Lyase</keyword>
<dbReference type="Gene3D" id="2.160.20.10">
    <property type="entry name" value="Single-stranded right-handed beta-helix, Pectin lyase-like"/>
    <property type="match status" value="1"/>
</dbReference>
<organism evidence="13 14">
    <name type="scientific">Ditylenchus dipsaci</name>
    <dbReference type="NCBI Taxonomy" id="166011"/>
    <lineage>
        <taxon>Eukaryota</taxon>
        <taxon>Metazoa</taxon>
        <taxon>Ecdysozoa</taxon>
        <taxon>Nematoda</taxon>
        <taxon>Chromadorea</taxon>
        <taxon>Rhabditida</taxon>
        <taxon>Tylenchina</taxon>
        <taxon>Tylenchomorpha</taxon>
        <taxon>Sphaerularioidea</taxon>
        <taxon>Anguinidae</taxon>
        <taxon>Anguininae</taxon>
        <taxon>Ditylenchus</taxon>
    </lineage>
</organism>